<dbReference type="InterPro" id="IPR003439">
    <property type="entry name" value="ABC_transporter-like_ATP-bd"/>
</dbReference>
<feature type="transmembrane region" description="Helical" evidence="10">
    <location>
        <begin position="155"/>
        <end position="174"/>
    </location>
</feature>
<dbReference type="KEGG" id="uth:DKZ56_03490"/>
<keyword evidence="5" id="KW-0547">Nucleotide-binding</keyword>
<dbReference type="InterPro" id="IPR017871">
    <property type="entry name" value="ABC_transporter-like_CS"/>
</dbReference>
<evidence type="ECO:0000313" key="14">
    <source>
        <dbReference type="Proteomes" id="UP000291151"/>
    </source>
</evidence>
<evidence type="ECO:0000256" key="10">
    <source>
        <dbReference type="SAM" id="Phobius"/>
    </source>
</evidence>
<evidence type="ECO:0000256" key="1">
    <source>
        <dbReference type="ARBA" id="ARBA00004651"/>
    </source>
</evidence>
<dbReference type="PANTHER" id="PTHR43394:SF1">
    <property type="entry name" value="ATP-BINDING CASSETTE SUB-FAMILY B MEMBER 10, MITOCHONDRIAL"/>
    <property type="match status" value="1"/>
</dbReference>
<dbReference type="Gene3D" id="1.20.1560.10">
    <property type="entry name" value="ABC transporter type 1, transmembrane domain"/>
    <property type="match status" value="1"/>
</dbReference>
<feature type="transmembrane region" description="Helical" evidence="10">
    <location>
        <begin position="84"/>
        <end position="104"/>
    </location>
</feature>
<evidence type="ECO:0000259" key="11">
    <source>
        <dbReference type="PROSITE" id="PS50893"/>
    </source>
</evidence>
<dbReference type="RefSeq" id="WP_208651322.1">
    <property type="nucleotide sequence ID" value="NZ_CP036528.1"/>
</dbReference>
<keyword evidence="3" id="KW-1003">Cell membrane</keyword>
<dbReference type="GO" id="GO:0016887">
    <property type="term" value="F:ATP hydrolysis activity"/>
    <property type="evidence" value="ECO:0007669"/>
    <property type="project" value="InterPro"/>
</dbReference>
<evidence type="ECO:0000313" key="13">
    <source>
        <dbReference type="EMBL" id="QBK25007.1"/>
    </source>
</evidence>
<evidence type="ECO:0000256" key="5">
    <source>
        <dbReference type="ARBA" id="ARBA00022741"/>
    </source>
</evidence>
<accession>A0A4P6UR32</accession>
<dbReference type="PROSITE" id="PS00211">
    <property type="entry name" value="ABC_TRANSPORTER_1"/>
    <property type="match status" value="1"/>
</dbReference>
<name>A0A4P6UR32_9BACL</name>
<evidence type="ECO:0000256" key="7">
    <source>
        <dbReference type="ARBA" id="ARBA00022989"/>
    </source>
</evidence>
<dbReference type="Pfam" id="PF00664">
    <property type="entry name" value="ABC_membrane"/>
    <property type="match status" value="1"/>
</dbReference>
<dbReference type="InterPro" id="IPR011527">
    <property type="entry name" value="ABC1_TM_dom"/>
</dbReference>
<dbReference type="FunFam" id="1.20.1560.10:FF:000011">
    <property type="entry name" value="Multidrug ABC transporter ATP-binding protein"/>
    <property type="match status" value="1"/>
</dbReference>
<feature type="region of interest" description="Disordered" evidence="9">
    <location>
        <begin position="1"/>
        <end position="26"/>
    </location>
</feature>
<dbReference type="GO" id="GO:0015421">
    <property type="term" value="F:ABC-type oligopeptide transporter activity"/>
    <property type="evidence" value="ECO:0007669"/>
    <property type="project" value="TreeGrafter"/>
</dbReference>
<evidence type="ECO:0000256" key="2">
    <source>
        <dbReference type="ARBA" id="ARBA00022448"/>
    </source>
</evidence>
<comment type="subcellular location">
    <subcellularLocation>
        <location evidence="1">Cell membrane</location>
        <topology evidence="1">Multi-pass membrane protein</topology>
    </subcellularLocation>
</comment>
<evidence type="ECO:0000256" key="4">
    <source>
        <dbReference type="ARBA" id="ARBA00022692"/>
    </source>
</evidence>
<keyword evidence="7 10" id="KW-1133">Transmembrane helix</keyword>
<dbReference type="Proteomes" id="UP000291151">
    <property type="component" value="Chromosome"/>
</dbReference>
<dbReference type="GO" id="GO:0005886">
    <property type="term" value="C:plasma membrane"/>
    <property type="evidence" value="ECO:0007669"/>
    <property type="project" value="UniProtKB-SubCell"/>
</dbReference>
<dbReference type="InterPro" id="IPR036640">
    <property type="entry name" value="ABC1_TM_sf"/>
</dbReference>
<dbReference type="Gene3D" id="3.40.50.300">
    <property type="entry name" value="P-loop containing nucleotide triphosphate hydrolases"/>
    <property type="match status" value="1"/>
</dbReference>
<dbReference type="CDD" id="cd18547">
    <property type="entry name" value="ABC_6TM_Tm288_like"/>
    <property type="match status" value="1"/>
</dbReference>
<dbReference type="AlphaFoldDB" id="A0A4P6UR32"/>
<dbReference type="GO" id="GO:0005524">
    <property type="term" value="F:ATP binding"/>
    <property type="evidence" value="ECO:0007669"/>
    <property type="project" value="UniProtKB-KW"/>
</dbReference>
<dbReference type="FunFam" id="3.40.50.300:FF:000287">
    <property type="entry name" value="Multidrug ABC transporter ATP-binding protein"/>
    <property type="match status" value="1"/>
</dbReference>
<gene>
    <name evidence="13" type="ORF">DKZ56_03490</name>
</gene>
<dbReference type="InterPro" id="IPR039421">
    <property type="entry name" value="Type_1_exporter"/>
</dbReference>
<dbReference type="PANTHER" id="PTHR43394">
    <property type="entry name" value="ATP-DEPENDENT PERMEASE MDL1, MITOCHONDRIAL"/>
    <property type="match status" value="1"/>
</dbReference>
<dbReference type="EMBL" id="CP036528">
    <property type="protein sequence ID" value="QBK25007.1"/>
    <property type="molecule type" value="Genomic_DNA"/>
</dbReference>
<dbReference type="InterPro" id="IPR027417">
    <property type="entry name" value="P-loop_NTPase"/>
</dbReference>
<proteinExistence type="predicted"/>
<feature type="transmembrane region" description="Helical" evidence="10">
    <location>
        <begin position="180"/>
        <end position="199"/>
    </location>
</feature>
<keyword evidence="2" id="KW-0813">Transport</keyword>
<protein>
    <submittedName>
        <fullName evidence="13">ABC transporter ATP-binding protein</fullName>
    </submittedName>
</protein>
<keyword evidence="4 10" id="KW-0812">Transmembrane</keyword>
<dbReference type="SUPFAM" id="SSF90123">
    <property type="entry name" value="ABC transporter transmembrane region"/>
    <property type="match status" value="1"/>
</dbReference>
<evidence type="ECO:0000256" key="3">
    <source>
        <dbReference type="ARBA" id="ARBA00022475"/>
    </source>
</evidence>
<feature type="domain" description="ABC transmembrane type-1" evidence="12">
    <location>
        <begin position="50"/>
        <end position="330"/>
    </location>
</feature>
<feature type="transmembrane region" description="Helical" evidence="10">
    <location>
        <begin position="285"/>
        <end position="310"/>
    </location>
</feature>
<dbReference type="PROSITE" id="PS50929">
    <property type="entry name" value="ABC_TM1F"/>
    <property type="match status" value="1"/>
</dbReference>
<evidence type="ECO:0000259" key="12">
    <source>
        <dbReference type="PROSITE" id="PS50929"/>
    </source>
</evidence>
<reference evidence="13 14" key="1">
    <citation type="submission" date="2019-02" db="EMBL/GenBank/DDBJ databases">
        <title>Ureibacillus thermophilus.</title>
        <authorList>
            <person name="Sunny J.S."/>
            <person name="Natarajan A."/>
            <person name="Saleena L.M."/>
        </authorList>
    </citation>
    <scope>NUCLEOTIDE SEQUENCE [LARGE SCALE GENOMIC DNA]</scope>
    <source>
        <strain evidence="13 14">LM102</strain>
    </source>
</reference>
<sequence>MNRLQESLSGKGRGPGRGPGAPAAKIKNQKATIKRIWSYLKKQKISIISVIFFVVITSILNILGPFMIGYIIDHHVLPLDVKGTVRMGILLAAIFIASSLLTWLQTFVMIRASLKTIQHLRLELFEKLQSLPISFFDKKQQGDLMSRMTNDIDNLNFALSQSVIQIISSILSLVGTAVAMLYLNWILALVTLLIIPLIVTSTKQIIKRSSVNYQNRQRDLGNLNGYIEETISNSEIVTLFGKEQKTIQDFHEANERLRGSAMQSEMVSGLLGPTNNFINNLGQGLIVGVGAILAVHSLVTVGVITSFVTYARQFFRPINQLSNLLNTFQSAIAGAERVFEVLDEPIEITDAPHSLPRRPLEGNVEFRNVYFYYEKDKPVLKNISFKASAGEIVALVGPTGSGKTTIIQLLSRFYNVSSGEILIDGENIKSYSIEHLRDSIGVVLQDTYLFSGTVRENIRFGKLDATDEEVEKAAKIAYAHSFIKYLPQQYETMIESGGKNLSQGQRQLIAIARAILKNPDILILDEATSSVDTMTEVHIQKGLNNLMKGRTSFVIAHRLKTIENADRILVINDGEIIEQGNHDSLMALKGFYAQLQKQSLQGEEI</sequence>
<dbReference type="SMART" id="SM00382">
    <property type="entry name" value="AAA"/>
    <property type="match status" value="1"/>
</dbReference>
<dbReference type="InterPro" id="IPR003593">
    <property type="entry name" value="AAA+_ATPase"/>
</dbReference>
<evidence type="ECO:0000256" key="8">
    <source>
        <dbReference type="ARBA" id="ARBA00023136"/>
    </source>
</evidence>
<dbReference type="PROSITE" id="PS50893">
    <property type="entry name" value="ABC_TRANSPORTER_2"/>
    <property type="match status" value="1"/>
</dbReference>
<evidence type="ECO:0000256" key="6">
    <source>
        <dbReference type="ARBA" id="ARBA00022840"/>
    </source>
</evidence>
<organism evidence="13 14">
    <name type="scientific">Ureibacillus thermophilus</name>
    <dbReference type="NCBI Taxonomy" id="367743"/>
    <lineage>
        <taxon>Bacteria</taxon>
        <taxon>Bacillati</taxon>
        <taxon>Bacillota</taxon>
        <taxon>Bacilli</taxon>
        <taxon>Bacillales</taxon>
        <taxon>Caryophanaceae</taxon>
        <taxon>Ureibacillus</taxon>
    </lineage>
</organism>
<evidence type="ECO:0000256" key="9">
    <source>
        <dbReference type="SAM" id="MobiDB-lite"/>
    </source>
</evidence>
<dbReference type="Pfam" id="PF00005">
    <property type="entry name" value="ABC_tran"/>
    <property type="match status" value="1"/>
</dbReference>
<dbReference type="SUPFAM" id="SSF52540">
    <property type="entry name" value="P-loop containing nucleoside triphosphate hydrolases"/>
    <property type="match status" value="1"/>
</dbReference>
<keyword evidence="8 10" id="KW-0472">Membrane</keyword>
<keyword evidence="14" id="KW-1185">Reference proteome</keyword>
<feature type="transmembrane region" description="Helical" evidence="10">
    <location>
        <begin position="45"/>
        <end position="72"/>
    </location>
</feature>
<keyword evidence="6 13" id="KW-0067">ATP-binding</keyword>
<feature type="domain" description="ABC transporter" evidence="11">
    <location>
        <begin position="364"/>
        <end position="598"/>
    </location>
</feature>